<dbReference type="InterPro" id="IPR001647">
    <property type="entry name" value="HTH_TetR"/>
</dbReference>
<dbReference type="eggNOG" id="arCOG02643">
    <property type="taxonomic scope" value="Archaea"/>
</dbReference>
<dbReference type="OrthoDB" id="135877at2157"/>
<dbReference type="SUPFAM" id="SSF46689">
    <property type="entry name" value="Homeodomain-like"/>
    <property type="match status" value="1"/>
</dbReference>
<dbReference type="InterPro" id="IPR036271">
    <property type="entry name" value="Tet_transcr_reg_TetR-rel_C_sf"/>
</dbReference>
<dbReference type="PRINTS" id="PR00455">
    <property type="entry name" value="HTHTETR"/>
</dbReference>
<dbReference type="Gene3D" id="1.10.357.10">
    <property type="entry name" value="Tetracycline Repressor, domain 2"/>
    <property type="match status" value="1"/>
</dbReference>
<dbReference type="AlphaFoldDB" id="A0A075MUX0"/>
<dbReference type="HOGENOM" id="CLU_093735_0_0_2"/>
<dbReference type="GO" id="GO:0003677">
    <property type="term" value="F:DNA binding"/>
    <property type="evidence" value="ECO:0007669"/>
    <property type="project" value="UniProtKB-UniRule"/>
</dbReference>
<name>A0A075MUX0_9ARCH</name>
<dbReference type="KEGG" id="nev:NTE_02975"/>
<feature type="DNA-binding region" description="H-T-H motif" evidence="2">
    <location>
        <begin position="29"/>
        <end position="48"/>
    </location>
</feature>
<evidence type="ECO:0000259" key="3">
    <source>
        <dbReference type="PROSITE" id="PS50977"/>
    </source>
</evidence>
<reference evidence="4 5" key="1">
    <citation type="journal article" date="2014" name="PLoS ONE">
        <title>Genome Sequence of Candidatus Nitrososphaera evergladensis from Group I.1b Enriched from Everglades Soil Reveals Novel Genomic Features of the Ammonia-Oxidizing Archaea.</title>
        <authorList>
            <person name="Zhalnina K.V."/>
            <person name="Dias R."/>
            <person name="Leonard M.T."/>
            <person name="Dorr de Quadros P."/>
            <person name="Camargo F.A."/>
            <person name="Drew J.C."/>
            <person name="Farmerie W.G."/>
            <person name="Daroub S.H."/>
            <person name="Triplett E.W."/>
        </authorList>
    </citation>
    <scope>NUCLEOTIDE SEQUENCE [LARGE SCALE GENOMIC DNA]</scope>
    <source>
        <strain evidence="4 5">SR1</strain>
    </source>
</reference>
<dbReference type="Pfam" id="PF00440">
    <property type="entry name" value="TetR_N"/>
    <property type="match status" value="1"/>
</dbReference>
<keyword evidence="5" id="KW-1185">Reference proteome</keyword>
<dbReference type="InterPro" id="IPR009057">
    <property type="entry name" value="Homeodomain-like_sf"/>
</dbReference>
<dbReference type="InterPro" id="IPR050624">
    <property type="entry name" value="HTH-type_Tx_Regulator"/>
</dbReference>
<proteinExistence type="predicted"/>
<gene>
    <name evidence="4" type="ORF">NTE_02975</name>
</gene>
<evidence type="ECO:0000313" key="5">
    <source>
        <dbReference type="Proteomes" id="UP000028194"/>
    </source>
</evidence>
<dbReference type="PANTHER" id="PTHR43479:SF11">
    <property type="entry name" value="ACREF_ENVCD OPERON REPRESSOR-RELATED"/>
    <property type="match status" value="1"/>
</dbReference>
<dbReference type="PROSITE" id="PS50977">
    <property type="entry name" value="HTH_TETR_2"/>
    <property type="match status" value="1"/>
</dbReference>
<dbReference type="STRING" id="1459636.NTE_02975"/>
<dbReference type="InterPro" id="IPR023772">
    <property type="entry name" value="DNA-bd_HTH_TetR-type_CS"/>
</dbReference>
<dbReference type="GeneID" id="41598646"/>
<organism evidence="4 5">
    <name type="scientific">Candidatus Nitrososphaera evergladensis SR1</name>
    <dbReference type="NCBI Taxonomy" id="1459636"/>
    <lineage>
        <taxon>Archaea</taxon>
        <taxon>Nitrososphaerota</taxon>
        <taxon>Nitrososphaeria</taxon>
        <taxon>Nitrososphaerales</taxon>
        <taxon>Nitrososphaeraceae</taxon>
        <taxon>Nitrososphaera</taxon>
    </lineage>
</organism>
<accession>A0A075MUX0</accession>
<feature type="domain" description="HTH tetR-type" evidence="3">
    <location>
        <begin position="6"/>
        <end position="66"/>
    </location>
</feature>
<dbReference type="PANTHER" id="PTHR43479">
    <property type="entry name" value="ACREF/ENVCD OPERON REPRESSOR-RELATED"/>
    <property type="match status" value="1"/>
</dbReference>
<dbReference type="PROSITE" id="PS01081">
    <property type="entry name" value="HTH_TETR_1"/>
    <property type="match status" value="1"/>
</dbReference>
<keyword evidence="1 2" id="KW-0238">DNA-binding</keyword>
<dbReference type="SUPFAM" id="SSF48498">
    <property type="entry name" value="Tetracyclin repressor-like, C-terminal domain"/>
    <property type="match status" value="1"/>
</dbReference>
<dbReference type="RefSeq" id="WP_148701483.1">
    <property type="nucleotide sequence ID" value="NZ_CP007174.1"/>
</dbReference>
<sequence length="197" mass="21973">MPKGKEEKAERIMEAALAVLSKNGYENTTINEVADAAKVSRGLLHYYFKDKEDMVSKSLAFGFGPMWDSSVGSLSGAKSPEELVDGMIEILKRNVQENSDFTALLFEMWVSSRRSAKIDKVFKDGLDEAINRLKALLEFASSVGVIKVDASEAEGIVRMLFAIYQGMAMQLILNPEKVKDKRMWTPIRRVLLAAFKG</sequence>
<evidence type="ECO:0000256" key="2">
    <source>
        <dbReference type="PROSITE-ProRule" id="PRU00335"/>
    </source>
</evidence>
<protein>
    <submittedName>
        <fullName evidence="4">Transcriptional regulator</fullName>
    </submittedName>
</protein>
<dbReference type="EMBL" id="CP007174">
    <property type="protein sequence ID" value="AIF85010.1"/>
    <property type="molecule type" value="Genomic_DNA"/>
</dbReference>
<evidence type="ECO:0000313" key="4">
    <source>
        <dbReference type="EMBL" id="AIF85010.1"/>
    </source>
</evidence>
<dbReference type="Proteomes" id="UP000028194">
    <property type="component" value="Chromosome"/>
</dbReference>
<evidence type="ECO:0000256" key="1">
    <source>
        <dbReference type="ARBA" id="ARBA00023125"/>
    </source>
</evidence>